<evidence type="ECO:0000256" key="1">
    <source>
        <dbReference type="ARBA" id="ARBA00007613"/>
    </source>
</evidence>
<proteinExistence type="inferred from homology"/>
<evidence type="ECO:0000313" key="4">
    <source>
        <dbReference type="Proteomes" id="UP000297635"/>
    </source>
</evidence>
<dbReference type="EMBL" id="SJSA01000001">
    <property type="protein sequence ID" value="TGG40585.1"/>
    <property type="molecule type" value="Genomic_DNA"/>
</dbReference>
<evidence type="ECO:0000313" key="3">
    <source>
        <dbReference type="EMBL" id="TGG40585.1"/>
    </source>
</evidence>
<dbReference type="PROSITE" id="PS51257">
    <property type="entry name" value="PROKAR_LIPOPROTEIN"/>
    <property type="match status" value="1"/>
</dbReference>
<keyword evidence="2" id="KW-0472">Membrane</keyword>
<keyword evidence="2" id="KW-0449">Lipoprotein</keyword>
<dbReference type="PANTHER" id="PTHR30203">
    <property type="entry name" value="OUTER MEMBRANE CATION EFFLUX PROTEIN"/>
    <property type="match status" value="1"/>
</dbReference>
<accession>A0A4Z0V9Y8</accession>
<dbReference type="GO" id="GO:0005886">
    <property type="term" value="C:plasma membrane"/>
    <property type="evidence" value="ECO:0007669"/>
    <property type="project" value="UniProtKB-SubCell"/>
</dbReference>
<comment type="similarity">
    <text evidence="1 2">Belongs to the outer membrane factor (OMF) (TC 1.B.17) family.</text>
</comment>
<dbReference type="Gene3D" id="1.20.1600.10">
    <property type="entry name" value="Outer membrane efflux proteins (OEP)"/>
    <property type="match status" value="1"/>
</dbReference>
<dbReference type="Gene3D" id="2.20.200.10">
    <property type="entry name" value="Outer membrane efflux proteins (OEP)"/>
    <property type="match status" value="1"/>
</dbReference>
<gene>
    <name evidence="3" type="ORF">EZ315_07845</name>
</gene>
<dbReference type="InterPro" id="IPR003423">
    <property type="entry name" value="OMP_efflux"/>
</dbReference>
<name>A0A4Z0V9Y8_9BACT</name>
<dbReference type="RefSeq" id="WP_135471582.1">
    <property type="nucleotide sequence ID" value="NZ_CASJDB010000001.1"/>
</dbReference>
<comment type="caution">
    <text evidence="3">The sequence shown here is derived from an EMBL/GenBank/DDBJ whole genome shotgun (WGS) entry which is preliminary data.</text>
</comment>
<evidence type="ECO:0000256" key="2">
    <source>
        <dbReference type="RuleBase" id="RU362097"/>
    </source>
</evidence>
<organism evidence="3 4">
    <name type="scientific">Duncaniella freteri</name>
    <dbReference type="NCBI Taxonomy" id="2530391"/>
    <lineage>
        <taxon>Bacteria</taxon>
        <taxon>Pseudomonadati</taxon>
        <taxon>Bacteroidota</taxon>
        <taxon>Bacteroidia</taxon>
        <taxon>Bacteroidales</taxon>
        <taxon>Muribaculaceae</taxon>
        <taxon>Duncaniella</taxon>
    </lineage>
</organism>
<keyword evidence="2" id="KW-0812">Transmembrane</keyword>
<dbReference type="Proteomes" id="UP000297635">
    <property type="component" value="Unassembled WGS sequence"/>
</dbReference>
<dbReference type="GO" id="GO:0015562">
    <property type="term" value="F:efflux transmembrane transporter activity"/>
    <property type="evidence" value="ECO:0007669"/>
    <property type="project" value="InterPro"/>
</dbReference>
<dbReference type="SUPFAM" id="SSF56954">
    <property type="entry name" value="Outer membrane efflux proteins (OEP)"/>
    <property type="match status" value="1"/>
</dbReference>
<dbReference type="GeneID" id="82149701"/>
<comment type="subcellular location">
    <subcellularLocation>
        <location evidence="2">Cell membrane</location>
        <topology evidence="2">Lipid-anchor</topology>
    </subcellularLocation>
</comment>
<keyword evidence="2" id="KW-1134">Transmembrane beta strand</keyword>
<keyword evidence="2" id="KW-0564">Palmitate</keyword>
<dbReference type="NCBIfam" id="TIGR01845">
    <property type="entry name" value="outer_NodT"/>
    <property type="match status" value="1"/>
</dbReference>
<dbReference type="PANTHER" id="PTHR30203:SF33">
    <property type="entry name" value="BLR4455 PROTEIN"/>
    <property type="match status" value="1"/>
</dbReference>
<dbReference type="InterPro" id="IPR010131">
    <property type="entry name" value="MdtP/NodT-like"/>
</dbReference>
<dbReference type="Pfam" id="PF02321">
    <property type="entry name" value="OEP"/>
    <property type="match status" value="2"/>
</dbReference>
<protein>
    <submittedName>
        <fullName evidence="3">Efflux transporter outer membrane subunit</fullName>
    </submittedName>
</protein>
<dbReference type="AlphaFoldDB" id="A0A4Z0V9Y8"/>
<keyword evidence="4" id="KW-1185">Reference proteome</keyword>
<reference evidence="3 4" key="1">
    <citation type="submission" date="2019-02" db="EMBL/GenBank/DDBJ databases">
        <title>Isolation and identification of novel species under the genus Muribaculum.</title>
        <authorList>
            <person name="Miyake S."/>
            <person name="Ding Y."/>
            <person name="Low A."/>
            <person name="Soh M."/>
            <person name="Seedorf H."/>
        </authorList>
    </citation>
    <scope>NUCLEOTIDE SEQUENCE [LARGE SCALE GENOMIC DNA]</scope>
    <source>
        <strain evidence="3 4">TLL-A3</strain>
    </source>
</reference>
<sequence>MKAASYILLASVLTVISSCSGVKNLSKPELAMPATYTPESPNDSLTIADMAWWEFYADEPLRKIITKTLENNRDLLKAAARVEQMRKLYGIEKVNLTPEVTGLLSADHETNNYGGNGTKKDPEYDLKVSVGWEVNLWGALSWARKQSGAKYLASVEDMRAMRMTLVAEVAEAYFRLIALDNELDIVKQTLVTRKESLEQARLRFEGGLTSETVYQQAKVEYASTASLVPNLERQISVARNAITLLMGEYPAQELERSTLYLNETLPAKLPLGIPSTLLRRRPDIRSAEQSLAAALSGVGLSYADRFPNLRISLSGGLENDELSSFFKSPFSYAIGSITGSILDFGRKKKKYQASIAAYEQARYTYEQSVLQAFTDVNNAIVTYKRVYEAAALKAELRDAASKYVQLAHVQYKGGTLNYIDVLDAQRRYFDAQISLSNALRDEYLAVVALYKALGGGWDMLQDDKNNTKES</sequence>